<dbReference type="RefSeq" id="XP_021868145.1">
    <property type="nucleotide sequence ID" value="XM_022012176.1"/>
</dbReference>
<comment type="caution">
    <text evidence="2">The sequence shown here is derived from an EMBL/GenBank/DDBJ whole genome shotgun (WGS) entry which is preliminary data.</text>
</comment>
<evidence type="ECO:0000313" key="2">
    <source>
        <dbReference type="EMBL" id="ORX33846.1"/>
    </source>
</evidence>
<name>A0A1Y1U8M1_9TREE</name>
<dbReference type="InterPro" id="IPR032710">
    <property type="entry name" value="NTF2-like_dom_sf"/>
</dbReference>
<dbReference type="Gene3D" id="3.10.450.50">
    <property type="match status" value="1"/>
</dbReference>
<sequence>MTSSTSSNLLIPNLSPREAITDAIYRAVTAIDSNDAELWATAASKDITFEFKPGDRALDYDALWAFVTNKFHAHFLVQDTTHITSNIRIFYTPGQTTARATFHSMNQHYNLGTGGDLGAPHFLVAGLSAVDLVQDTVDGVEVWKFRKWVLNRSWVQGDFSVLQ</sequence>
<dbReference type="EMBL" id="NBSH01000017">
    <property type="protein sequence ID" value="ORX33846.1"/>
    <property type="molecule type" value="Genomic_DNA"/>
</dbReference>
<gene>
    <name evidence="2" type="ORF">BD324DRAFT_205702</name>
</gene>
<evidence type="ECO:0000313" key="3">
    <source>
        <dbReference type="Proteomes" id="UP000193218"/>
    </source>
</evidence>
<dbReference type="InterPro" id="IPR037401">
    <property type="entry name" value="SnoaL-like"/>
</dbReference>
<accession>A0A1Y1U8M1</accession>
<dbReference type="AlphaFoldDB" id="A0A1Y1U8M1"/>
<dbReference type="InParanoid" id="A0A1Y1U8M1"/>
<proteinExistence type="predicted"/>
<feature type="domain" description="SnoaL-like" evidence="1">
    <location>
        <begin position="14"/>
        <end position="148"/>
    </location>
</feature>
<reference evidence="2 3" key="1">
    <citation type="submission" date="2017-03" db="EMBL/GenBank/DDBJ databases">
        <title>Widespread Adenine N6-methylation of Active Genes in Fungi.</title>
        <authorList>
            <consortium name="DOE Joint Genome Institute"/>
            <person name="Mondo S.J."/>
            <person name="Dannebaum R.O."/>
            <person name="Kuo R.C."/>
            <person name="Louie K.B."/>
            <person name="Bewick A.J."/>
            <person name="Labutti K."/>
            <person name="Haridas S."/>
            <person name="Kuo A."/>
            <person name="Salamov A."/>
            <person name="Ahrendt S.R."/>
            <person name="Lau R."/>
            <person name="Bowen B.P."/>
            <person name="Lipzen A."/>
            <person name="Sullivan W."/>
            <person name="Andreopoulos W.B."/>
            <person name="Clum A."/>
            <person name="Lindquist E."/>
            <person name="Daum C."/>
            <person name="Northen T.R."/>
            <person name="Ramamoorthy G."/>
            <person name="Schmitz R.J."/>
            <person name="Gryganskyi A."/>
            <person name="Culley D."/>
            <person name="Magnuson J."/>
            <person name="James T.Y."/>
            <person name="O'Malley M.A."/>
            <person name="Stajich J.E."/>
            <person name="Spatafora J.W."/>
            <person name="Visel A."/>
            <person name="Grigoriev I.V."/>
        </authorList>
    </citation>
    <scope>NUCLEOTIDE SEQUENCE [LARGE SCALE GENOMIC DNA]</scope>
    <source>
        <strain evidence="2 3">NRRL Y-17943</strain>
    </source>
</reference>
<dbReference type="Proteomes" id="UP000193218">
    <property type="component" value="Unassembled WGS sequence"/>
</dbReference>
<evidence type="ECO:0000259" key="1">
    <source>
        <dbReference type="Pfam" id="PF13577"/>
    </source>
</evidence>
<keyword evidence="3" id="KW-1185">Reference proteome</keyword>
<dbReference type="STRING" id="4999.A0A1Y1U8M1"/>
<dbReference type="Pfam" id="PF13577">
    <property type="entry name" value="SnoaL_4"/>
    <property type="match status" value="1"/>
</dbReference>
<dbReference type="SUPFAM" id="SSF54427">
    <property type="entry name" value="NTF2-like"/>
    <property type="match status" value="1"/>
</dbReference>
<organism evidence="2 3">
    <name type="scientific">Kockovaella imperatae</name>
    <dbReference type="NCBI Taxonomy" id="4999"/>
    <lineage>
        <taxon>Eukaryota</taxon>
        <taxon>Fungi</taxon>
        <taxon>Dikarya</taxon>
        <taxon>Basidiomycota</taxon>
        <taxon>Agaricomycotina</taxon>
        <taxon>Tremellomycetes</taxon>
        <taxon>Tremellales</taxon>
        <taxon>Cuniculitremaceae</taxon>
        <taxon>Kockovaella</taxon>
    </lineage>
</organism>
<dbReference type="OrthoDB" id="2148716at2759"/>
<protein>
    <recommendedName>
        <fullName evidence="1">SnoaL-like domain-containing protein</fullName>
    </recommendedName>
</protein>
<dbReference type="GeneID" id="33553984"/>